<protein>
    <recommendedName>
        <fullName evidence="3">phospholipase C</fullName>
        <ecNumber evidence="3">3.1.4.3</ecNumber>
    </recommendedName>
</protein>
<comment type="subcellular location">
    <subcellularLocation>
        <location evidence="1">Secreted</location>
        <location evidence="1">Cell wall</location>
    </subcellularLocation>
</comment>
<keyword evidence="4" id="KW-0964">Secreted</keyword>
<reference evidence="9" key="1">
    <citation type="submission" date="2020-11" db="EMBL/GenBank/DDBJ databases">
        <title>Isolation and identification of active actinomycetes.</title>
        <authorList>
            <person name="Yu B."/>
        </authorList>
    </citation>
    <scope>NUCLEOTIDE SEQUENCE</scope>
    <source>
        <strain evidence="9">NEAU-YB345</strain>
    </source>
</reference>
<keyword evidence="4" id="KW-0134">Cell wall</keyword>
<dbReference type="Pfam" id="PF04185">
    <property type="entry name" value="Phosphoesterase"/>
    <property type="match status" value="1"/>
</dbReference>
<dbReference type="Proteomes" id="UP000657385">
    <property type="component" value="Unassembled WGS sequence"/>
</dbReference>
<dbReference type="RefSeq" id="WP_196194755.1">
    <property type="nucleotide sequence ID" value="NZ_JADPRT010000006.1"/>
</dbReference>
<evidence type="ECO:0000256" key="2">
    <source>
        <dbReference type="ARBA" id="ARBA00009717"/>
    </source>
</evidence>
<evidence type="ECO:0000256" key="1">
    <source>
        <dbReference type="ARBA" id="ARBA00004191"/>
    </source>
</evidence>
<feature type="region of interest" description="Disordered" evidence="8">
    <location>
        <begin position="538"/>
        <end position="558"/>
    </location>
</feature>
<dbReference type="CDD" id="cd16014">
    <property type="entry name" value="PLC"/>
    <property type="match status" value="1"/>
</dbReference>
<evidence type="ECO:0000256" key="6">
    <source>
        <dbReference type="ARBA" id="ARBA00023026"/>
    </source>
</evidence>
<sequence length="558" mass="58452">MTDSQNAAQEPESAQSAPSVAPVASGASAAAGASAASRRSGITRRGLIAGASAAGAAALMGAARPKGPTAAQSRLIDSALAASTTNASLSDIKHVVVLMQENRSFDHYFGTLSGVRGFSDPNVPQQTVGGSSYPVFDQFGFQPGTGASASGYLQPFRLLSDPPLEDGQTTNDIDHSWATQHRSWNGGAMDSFVSAHLSADGATNGPVTMGYYTRDDLSFYYALADAFTVCDGYHCSVLGPTDPNRLMLMSASIDPEGTQGGPVVQTFGNRLGEYGKLSWETMPERLLQAGVDWKVYNDPIGLLALSPLPYFKAYNNPFSVTGSELISRALTPTYPGTFQSDVANGTLPSVSWIIPPVAECEHPAAPPHYGEYFVQEVLATLVSNPDVWAQTAVFVVYDENGGFFDHVVPPTAPEGTPGEWLATLPSAAGGVNGPIGLGFRTPALVISPFSAGGFVHSETLDHTSVLRFIETRFGVEVPNLTAWRRGVTGDFSGAFNLSAAPTTAFPSLPQISLGDTSAAEQAVLNALAGTLDVGIPYPLPSSNSMPTQETTPNRPQVP</sequence>
<name>A0A931B5V8_9ACTN</name>
<dbReference type="PANTHER" id="PTHR31956:SF1">
    <property type="entry name" value="NON-SPECIFIC PHOSPHOLIPASE C1"/>
    <property type="match status" value="1"/>
</dbReference>
<evidence type="ECO:0000256" key="4">
    <source>
        <dbReference type="ARBA" id="ARBA00022512"/>
    </source>
</evidence>
<feature type="compositionally biased region" description="Low complexity" evidence="8">
    <location>
        <begin position="13"/>
        <end position="23"/>
    </location>
</feature>
<comment type="caution">
    <text evidence="9">The sequence shown here is derived from an EMBL/GenBank/DDBJ whole genome shotgun (WGS) entry which is preliminary data.</text>
</comment>
<keyword evidence="6" id="KW-0843">Virulence</keyword>
<comment type="catalytic activity">
    <reaction evidence="7">
        <text>a 1,2-diacyl-sn-glycero-3-phosphocholine + H2O = phosphocholine + a 1,2-diacyl-sn-glycerol + H(+)</text>
        <dbReference type="Rhea" id="RHEA:10604"/>
        <dbReference type="ChEBI" id="CHEBI:15377"/>
        <dbReference type="ChEBI" id="CHEBI:15378"/>
        <dbReference type="ChEBI" id="CHEBI:17815"/>
        <dbReference type="ChEBI" id="CHEBI:57643"/>
        <dbReference type="ChEBI" id="CHEBI:295975"/>
        <dbReference type="EC" id="3.1.4.3"/>
    </reaction>
    <physiologicalReaction direction="left-to-right" evidence="7">
        <dbReference type="Rhea" id="RHEA:10605"/>
    </physiologicalReaction>
</comment>
<feature type="compositionally biased region" description="Polar residues" evidence="8">
    <location>
        <begin position="540"/>
        <end position="558"/>
    </location>
</feature>
<evidence type="ECO:0000256" key="5">
    <source>
        <dbReference type="ARBA" id="ARBA00022801"/>
    </source>
</evidence>
<keyword evidence="5" id="KW-0378">Hydrolase</keyword>
<feature type="region of interest" description="Disordered" evidence="8">
    <location>
        <begin position="1"/>
        <end position="23"/>
    </location>
</feature>
<evidence type="ECO:0000256" key="7">
    <source>
        <dbReference type="ARBA" id="ARBA00048421"/>
    </source>
</evidence>
<dbReference type="PROSITE" id="PS51318">
    <property type="entry name" value="TAT"/>
    <property type="match status" value="1"/>
</dbReference>
<dbReference type="InterPro" id="IPR017850">
    <property type="entry name" value="Alkaline_phosphatase_core_sf"/>
</dbReference>
<dbReference type="AlphaFoldDB" id="A0A931B5V8"/>
<gene>
    <name evidence="9" type="ORF">I2501_16220</name>
</gene>
<organism evidence="9 10">
    <name type="scientific">Streptacidiphilus fuscans</name>
    <dbReference type="NCBI Taxonomy" id="2789292"/>
    <lineage>
        <taxon>Bacteria</taxon>
        <taxon>Bacillati</taxon>
        <taxon>Actinomycetota</taxon>
        <taxon>Actinomycetes</taxon>
        <taxon>Kitasatosporales</taxon>
        <taxon>Streptomycetaceae</taxon>
        <taxon>Streptacidiphilus</taxon>
    </lineage>
</organism>
<dbReference type="InterPro" id="IPR006311">
    <property type="entry name" value="TAT_signal"/>
</dbReference>
<dbReference type="Gene3D" id="3.40.720.10">
    <property type="entry name" value="Alkaline Phosphatase, subunit A"/>
    <property type="match status" value="2"/>
</dbReference>
<dbReference type="PANTHER" id="PTHR31956">
    <property type="entry name" value="NON-SPECIFIC PHOSPHOLIPASE C4-RELATED"/>
    <property type="match status" value="1"/>
</dbReference>
<evidence type="ECO:0000256" key="8">
    <source>
        <dbReference type="SAM" id="MobiDB-lite"/>
    </source>
</evidence>
<evidence type="ECO:0000313" key="9">
    <source>
        <dbReference type="EMBL" id="MBF9069571.1"/>
    </source>
</evidence>
<dbReference type="EC" id="3.1.4.3" evidence="3"/>
<evidence type="ECO:0000256" key="3">
    <source>
        <dbReference type="ARBA" id="ARBA00012018"/>
    </source>
</evidence>
<proteinExistence type="inferred from homology"/>
<accession>A0A931B5V8</accession>
<dbReference type="EMBL" id="JADPRT010000006">
    <property type="protein sequence ID" value="MBF9069571.1"/>
    <property type="molecule type" value="Genomic_DNA"/>
</dbReference>
<keyword evidence="10" id="KW-1185">Reference proteome</keyword>
<dbReference type="InterPro" id="IPR007312">
    <property type="entry name" value="Phosphoesterase"/>
</dbReference>
<evidence type="ECO:0000313" key="10">
    <source>
        <dbReference type="Proteomes" id="UP000657385"/>
    </source>
</evidence>
<dbReference type="GO" id="GO:0034480">
    <property type="term" value="F:phosphatidylcholine phospholipase C activity"/>
    <property type="evidence" value="ECO:0007669"/>
    <property type="project" value="UniProtKB-EC"/>
</dbReference>
<comment type="similarity">
    <text evidence="2">Belongs to the bacterial phospholipase C family.</text>
</comment>